<keyword evidence="5" id="KW-0325">Glycoprotein</keyword>
<dbReference type="SMART" id="SM00494">
    <property type="entry name" value="ChtBD2"/>
    <property type="match status" value="10"/>
</dbReference>
<feature type="domain" description="Chitin-binding type-2" evidence="7">
    <location>
        <begin position="198"/>
        <end position="255"/>
    </location>
</feature>
<keyword evidence="4" id="KW-1015">Disulfide bond</keyword>
<dbReference type="PANTHER" id="PTHR23301:SF0">
    <property type="entry name" value="CHITIN-BINDING TYPE-2 DOMAIN-CONTAINING PROTEIN-RELATED"/>
    <property type="match status" value="1"/>
</dbReference>
<dbReference type="Pfam" id="PF01607">
    <property type="entry name" value="CBM_14"/>
    <property type="match status" value="10"/>
</dbReference>
<evidence type="ECO:0000313" key="9">
    <source>
        <dbReference type="Proteomes" id="UP000076408"/>
    </source>
</evidence>
<dbReference type="Proteomes" id="UP000076408">
    <property type="component" value="Unassembled WGS sequence"/>
</dbReference>
<evidence type="ECO:0000256" key="1">
    <source>
        <dbReference type="ARBA" id="ARBA00022669"/>
    </source>
</evidence>
<name>A0A182YIS6_ANOST</name>
<evidence type="ECO:0000256" key="4">
    <source>
        <dbReference type="ARBA" id="ARBA00023157"/>
    </source>
</evidence>
<dbReference type="Gene3D" id="2.170.140.10">
    <property type="entry name" value="Chitin binding domain"/>
    <property type="match status" value="10"/>
</dbReference>
<dbReference type="STRING" id="30069.A0A182YIS6"/>
<keyword evidence="3" id="KW-0677">Repeat</keyword>
<dbReference type="VEuPathDB" id="VectorBase:ASTEI08362"/>
<accession>A0A182YIS6</accession>
<keyword evidence="2" id="KW-0732">Signal</keyword>
<feature type="domain" description="Chitin-binding type-2" evidence="7">
    <location>
        <begin position="15"/>
        <end position="71"/>
    </location>
</feature>
<feature type="domain" description="Chitin-binding type-2" evidence="7">
    <location>
        <begin position="682"/>
        <end position="738"/>
    </location>
</feature>
<dbReference type="GO" id="GO:0008061">
    <property type="term" value="F:chitin binding"/>
    <property type="evidence" value="ECO:0007669"/>
    <property type="project" value="UniProtKB-KW"/>
</dbReference>
<evidence type="ECO:0000259" key="7">
    <source>
        <dbReference type="PROSITE" id="PS50940"/>
    </source>
</evidence>
<keyword evidence="9" id="KW-1185">Reference proteome</keyword>
<evidence type="ECO:0000256" key="3">
    <source>
        <dbReference type="ARBA" id="ARBA00022737"/>
    </source>
</evidence>
<reference evidence="8" key="2">
    <citation type="submission" date="2020-05" db="UniProtKB">
        <authorList>
            <consortium name="EnsemblMetazoa"/>
        </authorList>
    </citation>
    <scope>IDENTIFICATION</scope>
    <source>
        <strain evidence="8">Indian</strain>
    </source>
</reference>
<dbReference type="PRINTS" id="PR01217">
    <property type="entry name" value="PRICHEXTENSN"/>
</dbReference>
<evidence type="ECO:0000256" key="5">
    <source>
        <dbReference type="ARBA" id="ARBA00023180"/>
    </source>
</evidence>
<feature type="domain" description="Chitin-binding type-2" evidence="7">
    <location>
        <begin position="328"/>
        <end position="385"/>
    </location>
</feature>
<dbReference type="InterPro" id="IPR036508">
    <property type="entry name" value="Chitin-bd_dom_sf"/>
</dbReference>
<dbReference type="EnsemblMetazoa" id="ASTEI08362-RA">
    <property type="protein sequence ID" value="ASTEI08362-PA"/>
    <property type="gene ID" value="ASTEI08362"/>
</dbReference>
<feature type="compositionally biased region" description="Pro residues" evidence="6">
    <location>
        <begin position="544"/>
        <end position="601"/>
    </location>
</feature>
<dbReference type="PANTHER" id="PTHR23301">
    <property type="entry name" value="CHITIN BINDING PERITROPHIN-A"/>
    <property type="match status" value="1"/>
</dbReference>
<dbReference type="OMA" id="CADNVGV"/>
<proteinExistence type="predicted"/>
<feature type="domain" description="Chitin-binding type-2" evidence="7">
    <location>
        <begin position="479"/>
        <end position="536"/>
    </location>
</feature>
<sequence>MALFLVGCAKVQTQTTVCQGQPDSFVPHETDCWRYYTCVNQVAFPQECPEPFVFVSATQMCDYGDRNACVSCPATGVANFPVTGSCTQFVQCIEGVQFSRECPTGTQFDQAKGQCNIASAVNCVELNCPAVDDPQNPVFIPDTSNCQNYFICIGGEGFPQQCPTGTRFNPALNVCDRESEVECPGAPALPQTAQASHGALCTDNSGMTFEPLPNNCNSYIMCLNSLAYEMSCPPGKSFDRTAKLCMNTGEAECLFDFKALCDGTGYGINTVAYPNDCSKYLLCIFDEAYEIQCSPHERYDIRTNRCVDASQALCVYDTPAISDPKPFVNPCADNVGVNLVPDPSNCQRYFTCIETRSFEGTCPGNQIFDIVSRNCGNVKQSTCIRDVSPSPQPPPPPPPPASPTPSPRPPGPGPAPSHSNNPCRNNNGVTYKPHALDCTRYYMCMDTQSIERTCPSGQVFDVYRTACGPKQTSTCVMDINPCIGNKGISYKPHPSDCSRYYMCMDEQSIDRSCTANQVFDIYKSTCGPEQSSTCILDQESVEPFPTPSPPSPTPSPPSTTQSPPSPTPSPPSPTPSPPSPTPAPPSPTPVPPSPTPAPPANNPCASNQGIAYLPHPQDCNRYYMCMDQQMLERTCAAGETFDIYTSKCGPSETSTCILYPKPPTNPEDVPTPPTPPPNLLPLFGCPATGTVNVPHPFDCNLYYLCVEGQAFQLSCGPNLVFDIQINQCNRPEDSICAADLVTPPTAGPGDATPAPTVPTTHTCSNSSTYTCTNTSSHACSYSSTRHTATLPT</sequence>
<reference evidence="9" key="1">
    <citation type="journal article" date="2014" name="Genome Biol.">
        <title>Genome analysis of a major urban malaria vector mosquito, Anopheles stephensi.</title>
        <authorList>
            <person name="Jiang X."/>
            <person name="Peery A."/>
            <person name="Hall A.B."/>
            <person name="Sharma A."/>
            <person name="Chen X.G."/>
            <person name="Waterhouse R.M."/>
            <person name="Komissarov A."/>
            <person name="Riehle M.M."/>
            <person name="Shouche Y."/>
            <person name="Sharakhova M.V."/>
            <person name="Lawson D."/>
            <person name="Pakpour N."/>
            <person name="Arensburger P."/>
            <person name="Davidson V.L."/>
            <person name="Eiglmeier K."/>
            <person name="Emrich S."/>
            <person name="George P."/>
            <person name="Kennedy R.C."/>
            <person name="Mane S.P."/>
            <person name="Maslen G."/>
            <person name="Oringanje C."/>
            <person name="Qi Y."/>
            <person name="Settlage R."/>
            <person name="Tojo M."/>
            <person name="Tubio J.M."/>
            <person name="Unger M.F."/>
            <person name="Wang B."/>
            <person name="Vernick K.D."/>
            <person name="Ribeiro J.M."/>
            <person name="James A.A."/>
            <person name="Michel K."/>
            <person name="Riehle M.A."/>
            <person name="Luckhart S."/>
            <person name="Sharakhov I.V."/>
            <person name="Tu Z."/>
        </authorList>
    </citation>
    <scope>NUCLEOTIDE SEQUENCE [LARGE SCALE GENOMIC DNA]</scope>
    <source>
        <strain evidence="9">Indian</strain>
    </source>
</reference>
<dbReference type="InterPro" id="IPR051940">
    <property type="entry name" value="Chitin_bind-dev_reg"/>
</dbReference>
<feature type="compositionally biased region" description="Pro residues" evidence="6">
    <location>
        <begin position="390"/>
        <end position="415"/>
    </location>
</feature>
<dbReference type="AlphaFoldDB" id="A0A182YIS6"/>
<protein>
    <recommendedName>
        <fullName evidence="7">Chitin-binding type-2 domain-containing protein</fullName>
    </recommendedName>
</protein>
<evidence type="ECO:0000256" key="2">
    <source>
        <dbReference type="ARBA" id="ARBA00022729"/>
    </source>
</evidence>
<evidence type="ECO:0000256" key="6">
    <source>
        <dbReference type="SAM" id="MobiDB-lite"/>
    </source>
</evidence>
<evidence type="ECO:0000313" key="8">
    <source>
        <dbReference type="EnsemblMetazoa" id="ASTEI08362-PA"/>
    </source>
</evidence>
<feature type="region of interest" description="Disordered" evidence="6">
    <location>
        <begin position="540"/>
        <end position="602"/>
    </location>
</feature>
<keyword evidence="1" id="KW-0147">Chitin-binding</keyword>
<feature type="domain" description="Chitin-binding type-2" evidence="7">
    <location>
        <begin position="601"/>
        <end position="658"/>
    </location>
</feature>
<feature type="domain" description="Chitin-binding type-2" evidence="7">
    <location>
        <begin position="72"/>
        <end position="123"/>
    </location>
</feature>
<dbReference type="SUPFAM" id="SSF57625">
    <property type="entry name" value="Invertebrate chitin-binding proteins"/>
    <property type="match status" value="10"/>
</dbReference>
<dbReference type="PROSITE" id="PS50940">
    <property type="entry name" value="CHIT_BIND_II"/>
    <property type="match status" value="10"/>
</dbReference>
<dbReference type="InterPro" id="IPR002557">
    <property type="entry name" value="Chitin-bd_dom"/>
</dbReference>
<dbReference type="VEuPathDB" id="VectorBase:ASTE003813"/>
<feature type="domain" description="Chitin-binding type-2" evidence="7">
    <location>
        <begin position="420"/>
        <end position="477"/>
    </location>
</feature>
<dbReference type="VEuPathDB" id="VectorBase:ASTEI20_033986"/>
<organism evidence="8 9">
    <name type="scientific">Anopheles stephensi</name>
    <name type="common">Indo-Pakistan malaria mosquito</name>
    <dbReference type="NCBI Taxonomy" id="30069"/>
    <lineage>
        <taxon>Eukaryota</taxon>
        <taxon>Metazoa</taxon>
        <taxon>Ecdysozoa</taxon>
        <taxon>Arthropoda</taxon>
        <taxon>Hexapoda</taxon>
        <taxon>Insecta</taxon>
        <taxon>Pterygota</taxon>
        <taxon>Neoptera</taxon>
        <taxon>Endopterygota</taxon>
        <taxon>Diptera</taxon>
        <taxon>Nematocera</taxon>
        <taxon>Culicoidea</taxon>
        <taxon>Culicidae</taxon>
        <taxon>Anophelinae</taxon>
        <taxon>Anopheles</taxon>
    </lineage>
</organism>
<feature type="region of interest" description="Disordered" evidence="6">
    <location>
        <begin position="384"/>
        <end position="426"/>
    </location>
</feature>
<feature type="domain" description="Chitin-binding type-2" evidence="7">
    <location>
        <begin position="258"/>
        <end position="316"/>
    </location>
</feature>
<dbReference type="GO" id="GO:0005576">
    <property type="term" value="C:extracellular region"/>
    <property type="evidence" value="ECO:0007669"/>
    <property type="project" value="InterPro"/>
</dbReference>
<feature type="domain" description="Chitin-binding type-2" evidence="7">
    <location>
        <begin position="125"/>
        <end position="185"/>
    </location>
</feature>